<feature type="region of interest" description="Disordered" evidence="3">
    <location>
        <begin position="519"/>
        <end position="625"/>
    </location>
</feature>
<dbReference type="PANTHER" id="PTHR15454">
    <property type="entry name" value="NISCHARIN RELATED"/>
    <property type="match status" value="1"/>
</dbReference>
<evidence type="ECO:0000256" key="1">
    <source>
        <dbReference type="ARBA" id="ARBA00022614"/>
    </source>
</evidence>
<dbReference type="PANTHER" id="PTHR15454:SF19">
    <property type="entry name" value="LEUCINE-RICH REPEAT-CONTAINING PROTEIN 51"/>
    <property type="match status" value="1"/>
</dbReference>
<dbReference type="eggNOG" id="KOG1859">
    <property type="taxonomic scope" value="Eukaryota"/>
</dbReference>
<dbReference type="Pfam" id="PF14580">
    <property type="entry name" value="LRR_9"/>
    <property type="match status" value="1"/>
</dbReference>
<reference evidence="5" key="3">
    <citation type="submission" date="2016-03" db="UniProtKB">
        <authorList>
            <consortium name="EnsemblProtists"/>
        </authorList>
    </citation>
    <scope>IDENTIFICATION</scope>
</reference>
<dbReference type="STRING" id="905079.L1JWF3"/>
<keyword evidence="2" id="KW-0677">Repeat</keyword>
<dbReference type="EnsemblProtists" id="EKX52664">
    <property type="protein sequence ID" value="EKX52664"/>
    <property type="gene ID" value="GUITHDRAFT_101825"/>
</dbReference>
<feature type="region of interest" description="Disordered" evidence="3">
    <location>
        <begin position="354"/>
        <end position="379"/>
    </location>
</feature>
<proteinExistence type="predicted"/>
<dbReference type="OrthoDB" id="433501at2759"/>
<dbReference type="PROSITE" id="PS51450">
    <property type="entry name" value="LRR"/>
    <property type="match status" value="1"/>
</dbReference>
<dbReference type="KEGG" id="gtt:GUITHDRAFT_101825"/>
<feature type="compositionally biased region" description="Basic and acidic residues" evidence="3">
    <location>
        <begin position="520"/>
        <end position="568"/>
    </location>
</feature>
<name>L1JWF3_GUITC</name>
<feature type="compositionally biased region" description="Acidic residues" evidence="3">
    <location>
        <begin position="304"/>
        <end position="318"/>
    </location>
</feature>
<evidence type="ECO:0000256" key="3">
    <source>
        <dbReference type="SAM" id="MobiDB-lite"/>
    </source>
</evidence>
<dbReference type="EMBL" id="JH992972">
    <property type="protein sequence ID" value="EKX52664.1"/>
    <property type="molecule type" value="Genomic_DNA"/>
</dbReference>
<dbReference type="HOGENOM" id="CLU_437730_0_0_1"/>
<dbReference type="GeneID" id="17309459"/>
<feature type="compositionally biased region" description="Basic and acidic residues" evidence="3">
    <location>
        <begin position="292"/>
        <end position="303"/>
    </location>
</feature>
<dbReference type="Proteomes" id="UP000011087">
    <property type="component" value="Unassembled WGS sequence"/>
</dbReference>
<evidence type="ECO:0000256" key="2">
    <source>
        <dbReference type="ARBA" id="ARBA00022737"/>
    </source>
</evidence>
<feature type="compositionally biased region" description="Basic and acidic residues" evidence="3">
    <location>
        <begin position="319"/>
        <end position="334"/>
    </location>
</feature>
<sequence length="625" mass="69995">MEVTASQLFWRLLAEKLNIQAATGPSSFTKSYKAKEEAWERFKTVSGMTGRLASDYSLTPEAAESDLDTIGQAEISPRLHDRVLHDPGVDFLFSPQAKGLKDKIERGKKARQEGGDAKNYGRGFICKQFETLDLSLLTMKKMKVSYSLTELDETFAREMEQLKELSVTGQKLTRIAHLPPSLVSLNAHCNSISSWPKFQAFNFRHIGLGGNMINNLEELGPHAQNMQFLTSLDLSSNRIATISQLQPLQQLTRLSKLRLLGNPIVLLPNYRQRVLAKLPLLSELDDSTVLENERENKNALVEEGREEAEGQEETEGQEALERKEDTASKQHKDADDGDTDDKFSLALTIGRIEGLENPTPSLPDKPEGGGEEGEEAEVSPEQVFYQEHPPSFFVEIPFPSSLPLRTREILWEEGEGDSAMNFEFSQRIELSSSFQVLNWMRFEGLVVDLYMKKQVYVPPPPPKDEGEEGEQEQEGKEDEEGREPPPPQFVTRRIATSTIATEDLVTKSSTLKVKASMTMTDEHFDTIRPIDDKWGDTERAIANMKRAEKKKENKEKEKKKEKAKEEPKASSGRQGGPKSEGGGELTGNAGTQEAYGGGRQHHHNVHIECQLDLNPPPAPPQEAEE</sequence>
<feature type="region of interest" description="Disordered" evidence="3">
    <location>
        <begin position="292"/>
        <end position="341"/>
    </location>
</feature>
<dbReference type="PaxDb" id="55529-EKX52664"/>
<gene>
    <name evidence="4" type="ORF">GUITHDRAFT_101825</name>
</gene>
<reference evidence="4 6" key="1">
    <citation type="journal article" date="2012" name="Nature">
        <title>Algal genomes reveal evolutionary mosaicism and the fate of nucleomorphs.</title>
        <authorList>
            <consortium name="DOE Joint Genome Institute"/>
            <person name="Curtis B.A."/>
            <person name="Tanifuji G."/>
            <person name="Burki F."/>
            <person name="Gruber A."/>
            <person name="Irimia M."/>
            <person name="Maruyama S."/>
            <person name="Arias M.C."/>
            <person name="Ball S.G."/>
            <person name="Gile G.H."/>
            <person name="Hirakawa Y."/>
            <person name="Hopkins J.F."/>
            <person name="Kuo A."/>
            <person name="Rensing S.A."/>
            <person name="Schmutz J."/>
            <person name="Symeonidi A."/>
            <person name="Elias M."/>
            <person name="Eveleigh R.J."/>
            <person name="Herman E.K."/>
            <person name="Klute M.J."/>
            <person name="Nakayama T."/>
            <person name="Obornik M."/>
            <person name="Reyes-Prieto A."/>
            <person name="Armbrust E.V."/>
            <person name="Aves S.J."/>
            <person name="Beiko R.G."/>
            <person name="Coutinho P."/>
            <person name="Dacks J.B."/>
            <person name="Durnford D.G."/>
            <person name="Fast N.M."/>
            <person name="Green B.R."/>
            <person name="Grisdale C.J."/>
            <person name="Hempel F."/>
            <person name="Henrissat B."/>
            <person name="Hoppner M.P."/>
            <person name="Ishida K."/>
            <person name="Kim E."/>
            <person name="Koreny L."/>
            <person name="Kroth P.G."/>
            <person name="Liu Y."/>
            <person name="Malik S.B."/>
            <person name="Maier U.G."/>
            <person name="McRose D."/>
            <person name="Mock T."/>
            <person name="Neilson J.A."/>
            <person name="Onodera N.T."/>
            <person name="Poole A.M."/>
            <person name="Pritham E.J."/>
            <person name="Richards T.A."/>
            <person name="Rocap G."/>
            <person name="Roy S.W."/>
            <person name="Sarai C."/>
            <person name="Schaack S."/>
            <person name="Shirato S."/>
            <person name="Slamovits C.H."/>
            <person name="Spencer D.F."/>
            <person name="Suzuki S."/>
            <person name="Worden A.Z."/>
            <person name="Zauner S."/>
            <person name="Barry K."/>
            <person name="Bell C."/>
            <person name="Bharti A.K."/>
            <person name="Crow J.A."/>
            <person name="Grimwood J."/>
            <person name="Kramer R."/>
            <person name="Lindquist E."/>
            <person name="Lucas S."/>
            <person name="Salamov A."/>
            <person name="McFadden G.I."/>
            <person name="Lane C.E."/>
            <person name="Keeling P.J."/>
            <person name="Gray M.W."/>
            <person name="Grigoriev I.V."/>
            <person name="Archibald J.M."/>
        </authorList>
    </citation>
    <scope>NUCLEOTIDE SEQUENCE</scope>
    <source>
        <strain evidence="4 6">CCMP2712</strain>
    </source>
</reference>
<dbReference type="GO" id="GO:0005737">
    <property type="term" value="C:cytoplasm"/>
    <property type="evidence" value="ECO:0007669"/>
    <property type="project" value="TreeGrafter"/>
</dbReference>
<feature type="compositionally biased region" description="Gly residues" evidence="3">
    <location>
        <begin position="573"/>
        <end position="585"/>
    </location>
</feature>
<reference evidence="6" key="2">
    <citation type="submission" date="2012-11" db="EMBL/GenBank/DDBJ databases">
        <authorList>
            <person name="Kuo A."/>
            <person name="Curtis B.A."/>
            <person name="Tanifuji G."/>
            <person name="Burki F."/>
            <person name="Gruber A."/>
            <person name="Irimia M."/>
            <person name="Maruyama S."/>
            <person name="Arias M.C."/>
            <person name="Ball S.G."/>
            <person name="Gile G.H."/>
            <person name="Hirakawa Y."/>
            <person name="Hopkins J.F."/>
            <person name="Rensing S.A."/>
            <person name="Schmutz J."/>
            <person name="Symeonidi A."/>
            <person name="Elias M."/>
            <person name="Eveleigh R.J."/>
            <person name="Herman E.K."/>
            <person name="Klute M.J."/>
            <person name="Nakayama T."/>
            <person name="Obornik M."/>
            <person name="Reyes-Prieto A."/>
            <person name="Armbrust E.V."/>
            <person name="Aves S.J."/>
            <person name="Beiko R.G."/>
            <person name="Coutinho P."/>
            <person name="Dacks J.B."/>
            <person name="Durnford D.G."/>
            <person name="Fast N.M."/>
            <person name="Green B.R."/>
            <person name="Grisdale C."/>
            <person name="Hempe F."/>
            <person name="Henrissat B."/>
            <person name="Hoppner M.P."/>
            <person name="Ishida K.-I."/>
            <person name="Kim E."/>
            <person name="Koreny L."/>
            <person name="Kroth P.G."/>
            <person name="Liu Y."/>
            <person name="Malik S.-B."/>
            <person name="Maier U.G."/>
            <person name="McRose D."/>
            <person name="Mock T."/>
            <person name="Neilson J.A."/>
            <person name="Onodera N.T."/>
            <person name="Poole A.M."/>
            <person name="Pritham E.J."/>
            <person name="Richards T.A."/>
            <person name="Rocap G."/>
            <person name="Roy S.W."/>
            <person name="Sarai C."/>
            <person name="Schaack S."/>
            <person name="Shirato S."/>
            <person name="Slamovits C.H."/>
            <person name="Spencer D.F."/>
            <person name="Suzuki S."/>
            <person name="Worden A.Z."/>
            <person name="Zauner S."/>
            <person name="Barry K."/>
            <person name="Bell C."/>
            <person name="Bharti A.K."/>
            <person name="Crow J.A."/>
            <person name="Grimwood J."/>
            <person name="Kramer R."/>
            <person name="Lindquist E."/>
            <person name="Lucas S."/>
            <person name="Salamov A."/>
            <person name="McFadden G.I."/>
            <person name="Lane C.E."/>
            <person name="Keeling P.J."/>
            <person name="Gray M.W."/>
            <person name="Grigoriev I.V."/>
            <person name="Archibald J.M."/>
        </authorList>
    </citation>
    <scope>NUCLEOTIDE SEQUENCE</scope>
    <source>
        <strain evidence="6">CCMP2712</strain>
    </source>
</reference>
<feature type="region of interest" description="Disordered" evidence="3">
    <location>
        <begin position="457"/>
        <end position="497"/>
    </location>
</feature>
<evidence type="ECO:0000313" key="4">
    <source>
        <dbReference type="EMBL" id="EKX52664.1"/>
    </source>
</evidence>
<feature type="compositionally biased region" description="Acidic residues" evidence="3">
    <location>
        <begin position="369"/>
        <end position="378"/>
    </location>
</feature>
<feature type="compositionally biased region" description="Acidic residues" evidence="3">
    <location>
        <begin position="465"/>
        <end position="481"/>
    </location>
</feature>
<keyword evidence="1" id="KW-0433">Leucine-rich repeat</keyword>
<dbReference type="RefSeq" id="XP_005839644.1">
    <property type="nucleotide sequence ID" value="XM_005839587.1"/>
</dbReference>
<evidence type="ECO:0000313" key="5">
    <source>
        <dbReference type="EnsemblProtists" id="EKX52664"/>
    </source>
</evidence>
<dbReference type="AlphaFoldDB" id="L1JWF3"/>
<evidence type="ECO:0000313" key="6">
    <source>
        <dbReference type="Proteomes" id="UP000011087"/>
    </source>
</evidence>
<keyword evidence="6" id="KW-1185">Reference proteome</keyword>
<dbReference type="SUPFAM" id="SSF52058">
    <property type="entry name" value="L domain-like"/>
    <property type="match status" value="1"/>
</dbReference>
<dbReference type="Gene3D" id="3.80.10.10">
    <property type="entry name" value="Ribonuclease Inhibitor"/>
    <property type="match status" value="1"/>
</dbReference>
<dbReference type="InterPro" id="IPR001611">
    <property type="entry name" value="Leu-rich_rpt"/>
</dbReference>
<accession>L1JWF3</accession>
<dbReference type="InterPro" id="IPR032675">
    <property type="entry name" value="LRR_dom_sf"/>
</dbReference>
<feature type="compositionally biased region" description="Pro residues" evidence="3">
    <location>
        <begin position="614"/>
        <end position="625"/>
    </location>
</feature>
<protein>
    <submittedName>
        <fullName evidence="4 5">Uncharacterized protein</fullName>
    </submittedName>
</protein>
<organism evidence="4">
    <name type="scientific">Guillardia theta (strain CCMP2712)</name>
    <name type="common">Cryptophyte</name>
    <dbReference type="NCBI Taxonomy" id="905079"/>
    <lineage>
        <taxon>Eukaryota</taxon>
        <taxon>Cryptophyceae</taxon>
        <taxon>Pyrenomonadales</taxon>
        <taxon>Geminigeraceae</taxon>
        <taxon>Guillardia</taxon>
    </lineage>
</organism>